<gene>
    <name evidence="3" type="ORF">QQ008_14985</name>
</gene>
<keyword evidence="3" id="KW-0326">Glycosidase</keyword>
<dbReference type="EMBL" id="JAUJEA010000005">
    <property type="protein sequence ID" value="MDN5202692.1"/>
    <property type="molecule type" value="Genomic_DNA"/>
</dbReference>
<proteinExistence type="predicted"/>
<dbReference type="Gene3D" id="1.50.10.10">
    <property type="match status" value="1"/>
</dbReference>
<dbReference type="InterPro" id="IPR054491">
    <property type="entry name" value="MGH1-like_GH"/>
</dbReference>
<dbReference type="InterPro" id="IPR012341">
    <property type="entry name" value="6hp_glycosidase-like_sf"/>
</dbReference>
<sequence length="561" mass="65689">MKNRERMMRYGVILGILYIGLAIILVPLRVSAQGNKPKEIKPVNPERFAHYIDYFNSVDNEPIQNAINNENCWNWMLENIPWFECPNKEIEQIYYYRWWVFRKHIKQTPKGYVITEFLPEVGHSAKYNTIACAAGLHIDEGRWLRNKDYISDYIQFWFSNEGDPRQYSSWFVDAIYRYCKTIGDFSLCETLFDNFIESYKAWENSNKHRSDLFWSYDDRDGGEHSISGSGLRPTLNSYLYADAIAISKLAEKFNKPAISREFKEKAEQLKNLVQSKLWDEEYQFFNTIPLASKQDTVKSFDHSKIPESRRVRELYGYFPWKFLLPEAGYEKAWLEIKNEDGFLAPYGPTTAEQRHPLFMKNRYKRCQWDGSSWPFATSLTIGAMINLIRHYDQDIIEKQDFLNVIKTYTQSQYRTLPYGEKIPWIGESLHPSSGIWLSRAIALEMDIPSVKQRPTVKDKNYAVLRGKDYNHSSYCDLIISGLVGLEMGDDGFITVDPLIPNNTWAWFRLDGIEYAGKRITIIYDKTGKKYNQAAGLSVFVDGKRVGYSKKIKRIRLDPTRL</sequence>
<organism evidence="3 4">
    <name type="scientific">Splendidivirga corallicola</name>
    <dbReference type="NCBI Taxonomy" id="3051826"/>
    <lineage>
        <taxon>Bacteria</taxon>
        <taxon>Pseudomonadati</taxon>
        <taxon>Bacteroidota</taxon>
        <taxon>Cytophagia</taxon>
        <taxon>Cytophagales</taxon>
        <taxon>Splendidivirgaceae</taxon>
        <taxon>Splendidivirga</taxon>
    </lineage>
</organism>
<name>A0ABT8KPL9_9BACT</name>
<evidence type="ECO:0000313" key="4">
    <source>
        <dbReference type="Proteomes" id="UP001172082"/>
    </source>
</evidence>
<dbReference type="InterPro" id="IPR008928">
    <property type="entry name" value="6-hairpin_glycosidase_sf"/>
</dbReference>
<feature type="domain" description="Mannosylglycerate hydrolase MGH1-like glycoside hydrolase" evidence="2">
    <location>
        <begin position="126"/>
        <end position="472"/>
    </location>
</feature>
<dbReference type="RefSeq" id="WP_346752714.1">
    <property type="nucleotide sequence ID" value="NZ_JAUJEA010000005.1"/>
</dbReference>
<protein>
    <submittedName>
        <fullName evidence="3">Trehalase family glycosidase</fullName>
    </submittedName>
</protein>
<feature type="domain" description="Glycoside hydrolase family 65 C-terminal" evidence="1">
    <location>
        <begin position="489"/>
        <end position="545"/>
    </location>
</feature>
<accession>A0ABT8KPL9</accession>
<dbReference type="InterPro" id="IPR005194">
    <property type="entry name" value="Glyco_hydro_65_C"/>
</dbReference>
<dbReference type="SUPFAM" id="SSF48208">
    <property type="entry name" value="Six-hairpin glycosidases"/>
    <property type="match status" value="1"/>
</dbReference>
<evidence type="ECO:0000259" key="1">
    <source>
        <dbReference type="Pfam" id="PF03633"/>
    </source>
</evidence>
<keyword evidence="3" id="KW-0378">Hydrolase</keyword>
<comment type="caution">
    <text evidence="3">The sequence shown here is derived from an EMBL/GenBank/DDBJ whole genome shotgun (WGS) entry which is preliminary data.</text>
</comment>
<dbReference type="Pfam" id="PF03633">
    <property type="entry name" value="Glyco_hydro_65C"/>
    <property type="match status" value="1"/>
</dbReference>
<evidence type="ECO:0000259" key="2">
    <source>
        <dbReference type="Pfam" id="PF22422"/>
    </source>
</evidence>
<keyword evidence="4" id="KW-1185">Reference proteome</keyword>
<reference evidence="3" key="1">
    <citation type="submission" date="2023-06" db="EMBL/GenBank/DDBJ databases">
        <title>Genomic of Parafulvivirga corallium.</title>
        <authorList>
            <person name="Wang G."/>
        </authorList>
    </citation>
    <scope>NUCLEOTIDE SEQUENCE</scope>
    <source>
        <strain evidence="3">BMA10</strain>
    </source>
</reference>
<dbReference type="Pfam" id="PF22422">
    <property type="entry name" value="MGH1-like_GH"/>
    <property type="match status" value="1"/>
</dbReference>
<evidence type="ECO:0000313" key="3">
    <source>
        <dbReference type="EMBL" id="MDN5202692.1"/>
    </source>
</evidence>
<dbReference type="Proteomes" id="UP001172082">
    <property type="component" value="Unassembled WGS sequence"/>
</dbReference>
<dbReference type="GO" id="GO:0016798">
    <property type="term" value="F:hydrolase activity, acting on glycosyl bonds"/>
    <property type="evidence" value="ECO:0007669"/>
    <property type="project" value="UniProtKB-KW"/>
</dbReference>